<dbReference type="KEGG" id="phy:AJ81_02905"/>
<accession>A0A0X1KQ31</accession>
<dbReference type="InterPro" id="IPR045865">
    <property type="entry name" value="ACT-like_dom_sf"/>
</dbReference>
<gene>
    <name evidence="1" type="ORF">AJ81_02905</name>
</gene>
<dbReference type="RefSeq" id="WP_038059677.1">
    <property type="nucleotide sequence ID" value="NC_022795.1"/>
</dbReference>
<dbReference type="Gene3D" id="3.30.70.1150">
    <property type="entry name" value="ACT-like. Chain A, domain 2"/>
    <property type="match status" value="1"/>
</dbReference>
<evidence type="ECO:0000313" key="2">
    <source>
        <dbReference type="Proteomes" id="UP000077469"/>
    </source>
</evidence>
<proteinExistence type="predicted"/>
<reference evidence="1 2" key="1">
    <citation type="submission" date="2014-01" db="EMBL/GenBank/DDBJ databases">
        <title>Genome sequencing of Thermotog hypogea.</title>
        <authorList>
            <person name="Zhang X."/>
            <person name="Alvare G."/>
            <person name="Fristensky B."/>
            <person name="Chen L."/>
            <person name="Suen T."/>
            <person name="Chen Q."/>
            <person name="Ma K."/>
        </authorList>
    </citation>
    <scope>NUCLEOTIDE SEQUENCE [LARGE SCALE GENOMIC DNA]</scope>
    <source>
        <strain evidence="1 2">DSM 11164</strain>
    </source>
</reference>
<sequence>MERFYIVNIIVEDRQSAYKQVNELLHDFADVIKLRIGYPVPDENMAIILLIVKTSNDVIGSLSGKLGQVKSVKVKTMPLK</sequence>
<keyword evidence="2" id="KW-1185">Reference proteome</keyword>
<dbReference type="InterPro" id="IPR023860">
    <property type="entry name" value="FeFe-hyd_TM1266"/>
</dbReference>
<dbReference type="NCBIfam" id="TIGR03959">
    <property type="entry name" value="hyd_TM1266"/>
    <property type="match status" value="1"/>
</dbReference>
<dbReference type="AlphaFoldDB" id="A0A0X1KQ31"/>
<evidence type="ECO:0000313" key="1">
    <source>
        <dbReference type="EMBL" id="AJC73329.1"/>
    </source>
</evidence>
<dbReference type="PATRIC" id="fig|1123384.7.peg.570"/>
<dbReference type="EMBL" id="CP007141">
    <property type="protein sequence ID" value="AJC73329.1"/>
    <property type="molecule type" value="Genomic_DNA"/>
</dbReference>
<dbReference type="Proteomes" id="UP000077469">
    <property type="component" value="Chromosome"/>
</dbReference>
<dbReference type="InterPro" id="IPR027271">
    <property type="entry name" value="Acetolactate_synth/TF_NikR_C"/>
</dbReference>
<name>A0A0X1KQ31_9THEM</name>
<protein>
    <submittedName>
        <fullName evidence="1">Iron-only hydrogenase system regulator</fullName>
    </submittedName>
</protein>
<organism evidence="1 2">
    <name type="scientific">Pseudothermotoga hypogea DSM 11164 = NBRC 106472</name>
    <dbReference type="NCBI Taxonomy" id="1123384"/>
    <lineage>
        <taxon>Bacteria</taxon>
        <taxon>Thermotogati</taxon>
        <taxon>Thermotogota</taxon>
        <taxon>Thermotogae</taxon>
        <taxon>Thermotogales</taxon>
        <taxon>Thermotogaceae</taxon>
        <taxon>Pseudothermotoga</taxon>
    </lineage>
</organism>
<dbReference type="PaxDb" id="1123384-AJ81_02905"/>
<dbReference type="Pfam" id="PF21699">
    <property type="entry name" value="TM1266-like"/>
    <property type="match status" value="1"/>
</dbReference>
<dbReference type="STRING" id="1123384.AJ81_02905"/>
<dbReference type="OrthoDB" id="9796135at2"/>
<dbReference type="SUPFAM" id="SSF55021">
    <property type="entry name" value="ACT-like"/>
    <property type="match status" value="1"/>
</dbReference>